<evidence type="ECO:0000256" key="9">
    <source>
        <dbReference type="SAM" id="Phobius"/>
    </source>
</evidence>
<dbReference type="PANTHER" id="PTHR11795:SF450">
    <property type="entry name" value="ABC TRANSPORTER PERMEASE PROTEIN"/>
    <property type="match status" value="1"/>
</dbReference>
<evidence type="ECO:0000256" key="1">
    <source>
        <dbReference type="ARBA" id="ARBA00004651"/>
    </source>
</evidence>
<keyword evidence="4 9" id="KW-0812">Transmembrane</keyword>
<comment type="subcellular location">
    <subcellularLocation>
        <location evidence="1">Cell membrane</location>
        <topology evidence="1">Multi-pass membrane protein</topology>
    </subcellularLocation>
</comment>
<feature type="transmembrane region" description="Helical" evidence="9">
    <location>
        <begin position="7"/>
        <end position="28"/>
    </location>
</feature>
<feature type="transmembrane region" description="Helical" evidence="9">
    <location>
        <begin position="229"/>
        <end position="255"/>
    </location>
</feature>
<feature type="transmembrane region" description="Helical" evidence="9">
    <location>
        <begin position="93"/>
        <end position="116"/>
    </location>
</feature>
<evidence type="ECO:0000256" key="5">
    <source>
        <dbReference type="ARBA" id="ARBA00022970"/>
    </source>
</evidence>
<evidence type="ECO:0000256" key="6">
    <source>
        <dbReference type="ARBA" id="ARBA00022989"/>
    </source>
</evidence>
<dbReference type="PANTHER" id="PTHR11795">
    <property type="entry name" value="BRANCHED-CHAIN AMINO ACID TRANSPORT SYSTEM PERMEASE PROTEIN LIVH"/>
    <property type="match status" value="1"/>
</dbReference>
<dbReference type="GO" id="GO:0022857">
    <property type="term" value="F:transmembrane transporter activity"/>
    <property type="evidence" value="ECO:0007669"/>
    <property type="project" value="InterPro"/>
</dbReference>
<reference evidence="10" key="1">
    <citation type="submission" date="2019-03" db="EMBL/GenBank/DDBJ databases">
        <authorList>
            <person name="Hao L."/>
        </authorList>
    </citation>
    <scope>NUCLEOTIDE SEQUENCE</scope>
</reference>
<keyword evidence="6 9" id="KW-1133">Transmembrane helix</keyword>
<dbReference type="AlphaFoldDB" id="A0A485M864"/>
<dbReference type="EMBL" id="CAADRN010000385">
    <property type="protein sequence ID" value="VFU19513.1"/>
    <property type="molecule type" value="Genomic_DNA"/>
</dbReference>
<organism evidence="10">
    <name type="scientific">anaerobic digester metagenome</name>
    <dbReference type="NCBI Taxonomy" id="1263854"/>
    <lineage>
        <taxon>unclassified sequences</taxon>
        <taxon>metagenomes</taxon>
        <taxon>ecological metagenomes</taxon>
    </lineage>
</organism>
<keyword evidence="7 9" id="KW-0472">Membrane</keyword>
<name>A0A485M864_9ZZZZ</name>
<keyword evidence="2" id="KW-0813">Transport</keyword>
<keyword evidence="5" id="KW-0029">Amino-acid transport</keyword>
<feature type="transmembrane region" description="Helical" evidence="9">
    <location>
        <begin position="188"/>
        <end position="209"/>
    </location>
</feature>
<protein>
    <submittedName>
        <fullName evidence="10">Amino acid/amide ABC transporter membrane protein 1, HAAT family</fullName>
    </submittedName>
</protein>
<evidence type="ECO:0000256" key="7">
    <source>
        <dbReference type="ARBA" id="ARBA00023136"/>
    </source>
</evidence>
<evidence type="ECO:0000313" key="10">
    <source>
        <dbReference type="EMBL" id="VFU19513.1"/>
    </source>
</evidence>
<dbReference type="GO" id="GO:0006865">
    <property type="term" value="P:amino acid transport"/>
    <property type="evidence" value="ECO:0007669"/>
    <property type="project" value="UniProtKB-KW"/>
</dbReference>
<gene>
    <name evidence="10" type="ORF">SCFA_810006</name>
</gene>
<feature type="transmembrane region" description="Helical" evidence="9">
    <location>
        <begin position="144"/>
        <end position="167"/>
    </location>
</feature>
<evidence type="ECO:0000256" key="8">
    <source>
        <dbReference type="ARBA" id="ARBA00037998"/>
    </source>
</evidence>
<sequence length="293" mass="29174">MDLTGQLLQLLFTGFTLGGIYALIALALVTTFNITGVLNMAQGEFLALGALLAASLCAAGASLPLAFVIAVATLALLGGLLERSAIHPARHAPGLILIIITIGLSISLRGLALLIWGTEPASLPAFSGGGPLFVMGAAVNPQSLWILGLVALAVAGLHAFFELTYAGKVFRACEINRTGARLVGINPAALSFLAFAGSGALGAAAGIFIAPVTLATYDMGFLLGVKGCVAAIIGGLNSVGGAVLGGLLLGILEAFGAGLVSSGLKDALSLLVLLGVLLGRPEGLIGAVAGRKV</sequence>
<dbReference type="GO" id="GO:0005886">
    <property type="term" value="C:plasma membrane"/>
    <property type="evidence" value="ECO:0007669"/>
    <property type="project" value="UniProtKB-SubCell"/>
</dbReference>
<feature type="transmembrane region" description="Helical" evidence="9">
    <location>
        <begin position="48"/>
        <end position="81"/>
    </location>
</feature>
<accession>A0A485M864</accession>
<dbReference type="InterPro" id="IPR001851">
    <property type="entry name" value="ABC_transp_permease"/>
</dbReference>
<dbReference type="InterPro" id="IPR052157">
    <property type="entry name" value="BCAA_transport_permease"/>
</dbReference>
<dbReference type="CDD" id="cd06582">
    <property type="entry name" value="TM_PBP1_LivH_like"/>
    <property type="match status" value="1"/>
</dbReference>
<proteinExistence type="inferred from homology"/>
<dbReference type="Pfam" id="PF02653">
    <property type="entry name" value="BPD_transp_2"/>
    <property type="match status" value="1"/>
</dbReference>
<keyword evidence="3" id="KW-1003">Cell membrane</keyword>
<evidence type="ECO:0000256" key="3">
    <source>
        <dbReference type="ARBA" id="ARBA00022475"/>
    </source>
</evidence>
<evidence type="ECO:0000256" key="2">
    <source>
        <dbReference type="ARBA" id="ARBA00022448"/>
    </source>
</evidence>
<comment type="similarity">
    <text evidence="8">Belongs to the binding-protein-dependent transport system permease family. LivHM subfamily.</text>
</comment>
<evidence type="ECO:0000256" key="4">
    <source>
        <dbReference type="ARBA" id="ARBA00022692"/>
    </source>
</evidence>